<evidence type="ECO:0000313" key="5">
    <source>
        <dbReference type="EMBL" id="KJZ74636.1"/>
    </source>
</evidence>
<evidence type="ECO:0008006" key="7">
    <source>
        <dbReference type="Google" id="ProtNLM"/>
    </source>
</evidence>
<proteinExistence type="inferred from homology"/>
<evidence type="ECO:0000259" key="3">
    <source>
        <dbReference type="Pfam" id="PF00501"/>
    </source>
</evidence>
<reference evidence="5 6" key="1">
    <citation type="journal article" date="2014" name="Genome Biol. Evol.">
        <title>Comparative genomics and transcriptomics analyses reveal divergent lifestyle features of nematode endoparasitic fungus Hirsutella minnesotensis.</title>
        <authorList>
            <person name="Lai Y."/>
            <person name="Liu K."/>
            <person name="Zhang X."/>
            <person name="Zhang X."/>
            <person name="Li K."/>
            <person name="Wang N."/>
            <person name="Shu C."/>
            <person name="Wu Y."/>
            <person name="Wang C."/>
            <person name="Bushley K.E."/>
            <person name="Xiang M."/>
            <person name="Liu X."/>
        </authorList>
    </citation>
    <scope>NUCLEOTIDE SEQUENCE [LARGE SCALE GENOMIC DNA]</scope>
    <source>
        <strain evidence="5 6">3608</strain>
    </source>
</reference>
<comment type="similarity">
    <text evidence="1">Belongs to the ATP-dependent AMP-binding enzyme family.</text>
</comment>
<evidence type="ECO:0000259" key="4">
    <source>
        <dbReference type="Pfam" id="PF13193"/>
    </source>
</evidence>
<keyword evidence="6" id="KW-1185">Reference proteome</keyword>
<dbReference type="Gene3D" id="3.40.50.12780">
    <property type="entry name" value="N-terminal domain of ligase-like"/>
    <property type="match status" value="2"/>
</dbReference>
<dbReference type="InterPro" id="IPR025110">
    <property type="entry name" value="AMP-bd_C"/>
</dbReference>
<feature type="domain" description="AMP-dependent synthetase/ligase" evidence="3">
    <location>
        <begin position="207"/>
        <end position="356"/>
    </location>
</feature>
<gene>
    <name evidence="5" type="ORF">HIM_05986</name>
</gene>
<dbReference type="Pfam" id="PF00501">
    <property type="entry name" value="AMP-binding"/>
    <property type="match status" value="2"/>
</dbReference>
<feature type="compositionally biased region" description="Polar residues" evidence="2">
    <location>
        <begin position="493"/>
        <end position="503"/>
    </location>
</feature>
<accession>A0A0F7ZJR3</accession>
<evidence type="ECO:0000313" key="6">
    <source>
        <dbReference type="Proteomes" id="UP000054481"/>
    </source>
</evidence>
<dbReference type="GO" id="GO:0031956">
    <property type="term" value="F:medium-chain fatty acid-CoA ligase activity"/>
    <property type="evidence" value="ECO:0007669"/>
    <property type="project" value="TreeGrafter"/>
</dbReference>
<dbReference type="InterPro" id="IPR000873">
    <property type="entry name" value="AMP-dep_synth/lig_dom"/>
</dbReference>
<feature type="region of interest" description="Disordered" evidence="2">
    <location>
        <begin position="483"/>
        <end position="535"/>
    </location>
</feature>
<evidence type="ECO:0000256" key="2">
    <source>
        <dbReference type="SAM" id="MobiDB-lite"/>
    </source>
</evidence>
<dbReference type="PANTHER" id="PTHR43201">
    <property type="entry name" value="ACYL-COA SYNTHETASE"/>
    <property type="match status" value="1"/>
</dbReference>
<sequence>MEPFPNDPVLARLLQSAKLTAEVVVHDDYGFDKTYAELLGDILRTREALRKQLPPWTLDAHGILIQENPYIAALTRGGYEFIVAFFAIRAIGGVCMPLASGTLIEEAVYFITLIESSCLVSGAFYAEHSRKIGDALVQNGHAEFTTLEVSVDAPPVGNVDIGISNQANLAPHGLGMVLFISGSTGKPKAAVLPRQCLVFEHPPPPGGMTLNYRTPLPPAEDVWDVLKMHRVTALIFNPTLLRGMKEVWVNKIAKLPSEERDKYLAGLRNIGKIKCNGATLPPTLLEFWSNLAGMPFQNGYGSTECGGGVIETDVNKPITNKHGIGFIVTDPPMDVKLANGDNGEILVKSPWMMIKYVGDEAATTAAFDEQGYLKTGDLGLYINGEYVFNGRSNTDYINRIPRIPVEDALSGLPYAAEAYVVAVPGSMPREYCAALIRVNKDSPVPQDQVTLKRIHADVSDVLPAYMRPYMLRVVDATRSRTACRRSPCGGRLSASSSRPAGNGTSRTRRRGWRSGAARRCPFFSTRPSPRPPRRPLRRGIGWGCRWLAETAIRLHDGCVLTQAQCQDAQEEISHRAAEEATRLQHRYQGRRQKRRYRLVTGNVSRLSIAAGVQRRDRTA</sequence>
<dbReference type="InterPro" id="IPR045851">
    <property type="entry name" value="AMP-bd_C_sf"/>
</dbReference>
<feature type="compositionally biased region" description="Low complexity" evidence="2">
    <location>
        <begin position="513"/>
        <end position="527"/>
    </location>
</feature>
<dbReference type="Pfam" id="PF13193">
    <property type="entry name" value="AMP-binding_C"/>
    <property type="match status" value="1"/>
</dbReference>
<dbReference type="Proteomes" id="UP000054481">
    <property type="component" value="Unassembled WGS sequence"/>
</dbReference>
<evidence type="ECO:0000256" key="1">
    <source>
        <dbReference type="ARBA" id="ARBA00006432"/>
    </source>
</evidence>
<dbReference type="EMBL" id="KQ030524">
    <property type="protein sequence ID" value="KJZ74636.1"/>
    <property type="molecule type" value="Genomic_DNA"/>
</dbReference>
<dbReference type="InterPro" id="IPR042099">
    <property type="entry name" value="ANL_N_sf"/>
</dbReference>
<feature type="domain" description="AMP-binding enzyme C-terminal" evidence="4">
    <location>
        <begin position="405"/>
        <end position="476"/>
    </location>
</feature>
<organism evidence="5 6">
    <name type="scientific">Hirsutella minnesotensis 3608</name>
    <dbReference type="NCBI Taxonomy" id="1043627"/>
    <lineage>
        <taxon>Eukaryota</taxon>
        <taxon>Fungi</taxon>
        <taxon>Dikarya</taxon>
        <taxon>Ascomycota</taxon>
        <taxon>Pezizomycotina</taxon>
        <taxon>Sordariomycetes</taxon>
        <taxon>Hypocreomycetidae</taxon>
        <taxon>Hypocreales</taxon>
        <taxon>Ophiocordycipitaceae</taxon>
        <taxon>Hirsutella</taxon>
    </lineage>
</organism>
<dbReference type="OrthoDB" id="6614653at2759"/>
<name>A0A0F7ZJR3_9HYPO</name>
<dbReference type="SUPFAM" id="SSF56801">
    <property type="entry name" value="Acetyl-CoA synthetase-like"/>
    <property type="match status" value="1"/>
</dbReference>
<feature type="domain" description="AMP-dependent synthetase/ligase" evidence="3">
    <location>
        <begin position="66"/>
        <end position="194"/>
    </location>
</feature>
<dbReference type="GO" id="GO:0006631">
    <property type="term" value="P:fatty acid metabolic process"/>
    <property type="evidence" value="ECO:0007669"/>
    <property type="project" value="TreeGrafter"/>
</dbReference>
<protein>
    <recommendedName>
        <fullName evidence="7">AMP-dependent synthetase/ligase domain-containing protein</fullName>
    </recommendedName>
</protein>
<dbReference type="Gene3D" id="3.30.300.30">
    <property type="match status" value="1"/>
</dbReference>
<dbReference type="AlphaFoldDB" id="A0A0F7ZJR3"/>
<dbReference type="PANTHER" id="PTHR43201:SF8">
    <property type="entry name" value="ACYL-COA SYNTHETASE FAMILY MEMBER 3"/>
    <property type="match status" value="1"/>
</dbReference>